<proteinExistence type="predicted"/>
<feature type="non-terminal residue" evidence="1">
    <location>
        <position position="1"/>
    </location>
</feature>
<reference evidence="1" key="2">
    <citation type="submission" date="2023-05" db="EMBL/GenBank/DDBJ databases">
        <authorList>
            <person name="Fouks B."/>
        </authorList>
    </citation>
    <scope>NUCLEOTIDE SEQUENCE</scope>
    <source>
        <strain evidence="1">Stay&amp;Tobe</strain>
        <tissue evidence="1">Testes</tissue>
    </source>
</reference>
<dbReference type="PANTHER" id="PTHR45749">
    <property type="match status" value="1"/>
</dbReference>
<protein>
    <recommendedName>
        <fullName evidence="3">HAT C-terminal dimerisation domain-containing protein</fullName>
    </recommendedName>
</protein>
<name>A0AAD8AIS4_DIPPU</name>
<organism evidence="1 2">
    <name type="scientific">Diploptera punctata</name>
    <name type="common">Pacific beetle cockroach</name>
    <dbReference type="NCBI Taxonomy" id="6984"/>
    <lineage>
        <taxon>Eukaryota</taxon>
        <taxon>Metazoa</taxon>
        <taxon>Ecdysozoa</taxon>
        <taxon>Arthropoda</taxon>
        <taxon>Hexapoda</taxon>
        <taxon>Insecta</taxon>
        <taxon>Pterygota</taxon>
        <taxon>Neoptera</taxon>
        <taxon>Polyneoptera</taxon>
        <taxon>Dictyoptera</taxon>
        <taxon>Blattodea</taxon>
        <taxon>Blaberoidea</taxon>
        <taxon>Blaberidae</taxon>
        <taxon>Diplopterinae</taxon>
        <taxon>Diploptera</taxon>
    </lineage>
</organism>
<evidence type="ECO:0008006" key="3">
    <source>
        <dbReference type="Google" id="ProtNLM"/>
    </source>
</evidence>
<feature type="non-terminal residue" evidence="1">
    <location>
        <position position="301"/>
    </location>
</feature>
<accession>A0AAD8AIS4</accession>
<dbReference type="PANTHER" id="PTHR45749:SF21">
    <property type="entry name" value="DUF4371 DOMAIN-CONTAINING PROTEIN"/>
    <property type="match status" value="1"/>
</dbReference>
<sequence length="301" mass="34829">YHKIDTQHAREKEENRSALIPKQYSFVLSKSCLLLRKTRQKRWEISKNATYISPEIQNEIIQICSNLVTEKIVSRVNKAAFIMSSLCRLKRRLTSICRDSRKISQSKVNVSVHVPETKKKRLTRLCETCFIERHDSVLTFVELFQPIVVSLEEIAEKPLKISSSASNFSAAIEKSDFIDKKILRKDAKNKFAELFASSKSLSEEIFHCDLTVPRSRQSKPFQNTVRCYITPSIKKVLATLPVTTCSVERSFSTMKRVKSVSRNKVIDKLAGEKKRRLLLRQNRNAVDYMLFSFFIIFFVHG</sequence>
<keyword evidence="2" id="KW-1185">Reference proteome</keyword>
<evidence type="ECO:0000313" key="2">
    <source>
        <dbReference type="Proteomes" id="UP001233999"/>
    </source>
</evidence>
<dbReference type="EMBL" id="JASPKZ010001210">
    <property type="protein sequence ID" value="KAJ9598538.1"/>
    <property type="molecule type" value="Genomic_DNA"/>
</dbReference>
<dbReference type="Proteomes" id="UP001233999">
    <property type="component" value="Unassembled WGS sequence"/>
</dbReference>
<evidence type="ECO:0000313" key="1">
    <source>
        <dbReference type="EMBL" id="KAJ9598538.1"/>
    </source>
</evidence>
<gene>
    <name evidence="1" type="ORF">L9F63_010770</name>
</gene>
<reference evidence="1" key="1">
    <citation type="journal article" date="2023" name="IScience">
        <title>Live-bearing cockroach genome reveals convergent evolutionary mechanisms linked to viviparity in insects and beyond.</title>
        <authorList>
            <person name="Fouks B."/>
            <person name="Harrison M.C."/>
            <person name="Mikhailova A.A."/>
            <person name="Marchal E."/>
            <person name="English S."/>
            <person name="Carruthers M."/>
            <person name="Jennings E.C."/>
            <person name="Chiamaka E.L."/>
            <person name="Frigard R.A."/>
            <person name="Pippel M."/>
            <person name="Attardo G.M."/>
            <person name="Benoit J.B."/>
            <person name="Bornberg-Bauer E."/>
            <person name="Tobe S.S."/>
        </authorList>
    </citation>
    <scope>NUCLEOTIDE SEQUENCE</scope>
    <source>
        <strain evidence="1">Stay&amp;Tobe</strain>
    </source>
</reference>
<dbReference type="AlphaFoldDB" id="A0AAD8AIS4"/>
<comment type="caution">
    <text evidence="1">The sequence shown here is derived from an EMBL/GenBank/DDBJ whole genome shotgun (WGS) entry which is preliminary data.</text>
</comment>